<reference evidence="2" key="1">
    <citation type="submission" date="2016-04" db="EMBL/GenBank/DDBJ databases">
        <authorList>
            <person name="Calderon-Fernandez G.M.Sr."/>
        </authorList>
    </citation>
    <scope>NUCLEOTIDE SEQUENCE</scope>
    <source>
        <strain evidence="2">Int1</strain>
        <tissue evidence="2">Integument</tissue>
    </source>
</reference>
<protein>
    <submittedName>
        <fullName evidence="2">Serine proteinase stubble</fullName>
    </submittedName>
</protein>
<evidence type="ECO:0000313" key="2">
    <source>
        <dbReference type="EMBL" id="JAR96342.1"/>
    </source>
</evidence>
<feature type="compositionally biased region" description="Polar residues" evidence="1">
    <location>
        <begin position="18"/>
        <end position="34"/>
    </location>
</feature>
<evidence type="ECO:0000256" key="1">
    <source>
        <dbReference type="SAM" id="MobiDB-lite"/>
    </source>
</evidence>
<accession>A0A170V4A7</accession>
<organism evidence="2">
    <name type="scientific">Triatoma infestans</name>
    <name type="common">Assassin bug</name>
    <dbReference type="NCBI Taxonomy" id="30076"/>
    <lineage>
        <taxon>Eukaryota</taxon>
        <taxon>Metazoa</taxon>
        <taxon>Ecdysozoa</taxon>
        <taxon>Arthropoda</taxon>
        <taxon>Hexapoda</taxon>
        <taxon>Insecta</taxon>
        <taxon>Pterygota</taxon>
        <taxon>Neoptera</taxon>
        <taxon>Paraneoptera</taxon>
        <taxon>Hemiptera</taxon>
        <taxon>Heteroptera</taxon>
        <taxon>Panheteroptera</taxon>
        <taxon>Cimicomorpha</taxon>
        <taxon>Reduviidae</taxon>
        <taxon>Triatominae</taxon>
        <taxon>Triatoma</taxon>
    </lineage>
</organism>
<reference evidence="2" key="2">
    <citation type="journal article" date="2017" name="J. Med. Entomol.">
        <title>Transcriptome Analysis of the Triatoma infestans (Hemiptera: Reduviidae) Integument.</title>
        <authorList>
            <person name="Calderon-Fernandez G.M."/>
            <person name="Moriconi D.E."/>
            <person name="Dulbecco A.B."/>
            <person name="Juarez M.P."/>
        </authorList>
    </citation>
    <scope>NUCLEOTIDE SEQUENCE</scope>
    <source>
        <strain evidence="2">Int1</strain>
        <tissue evidence="2">Integument</tissue>
    </source>
</reference>
<proteinExistence type="predicted"/>
<feature type="compositionally biased region" description="Basic and acidic residues" evidence="1">
    <location>
        <begin position="1"/>
        <end position="17"/>
    </location>
</feature>
<name>A0A170V4A7_TRIIF</name>
<dbReference type="EMBL" id="GEMB01007024">
    <property type="protein sequence ID" value="JAR96342.1"/>
    <property type="molecule type" value="Transcribed_RNA"/>
</dbReference>
<feature type="region of interest" description="Disordered" evidence="1">
    <location>
        <begin position="1"/>
        <end position="35"/>
    </location>
</feature>
<dbReference type="AlphaFoldDB" id="A0A170V4A7"/>
<feature type="non-terminal residue" evidence="2">
    <location>
        <position position="1"/>
    </location>
</feature>
<sequence length="145" mass="16065">TWKKKAGEDNAADDPHTDSNQGISTEVPSASVNETHARHFIKDRLCDLGLGGCGEDEEIEGKRPHVQPHDLIYAQPVHLKPVGRPIPAVPVRGPQVPPPISSVGGYGPPRPVPYRPRPYKPISQPHPPLVMNRIVIIVYYRKKDR</sequence>